<dbReference type="AlphaFoldDB" id="A0AAP4VLM7"/>
<dbReference type="RefSeq" id="WP_198113215.1">
    <property type="nucleotide sequence ID" value="NZ_JACWLL010000013.1"/>
</dbReference>
<evidence type="ECO:0000313" key="2">
    <source>
        <dbReference type="Proteomes" id="UP001172109"/>
    </source>
</evidence>
<reference evidence="1" key="1">
    <citation type="submission" date="2023-07" db="EMBL/GenBank/DDBJ databases">
        <title>A collection of bacterial strains from the Burkholderia cepacia Research Laboratory and Repository.</title>
        <authorList>
            <person name="Lipuma J."/>
            <person name="Spilker T."/>
            <person name="Caverly L."/>
        </authorList>
    </citation>
    <scope>NUCLEOTIDE SEQUENCE</scope>
    <source>
        <strain evidence="1">AU44979</strain>
    </source>
</reference>
<accession>A0AAP4VLM7</accession>
<evidence type="ECO:0000313" key="1">
    <source>
        <dbReference type="EMBL" id="MDN7568964.1"/>
    </source>
</evidence>
<proteinExistence type="predicted"/>
<dbReference type="Proteomes" id="UP001172109">
    <property type="component" value="Unassembled WGS sequence"/>
</dbReference>
<name>A0AAP4VLM7_9BURK</name>
<comment type="caution">
    <text evidence="1">The sequence shown here is derived from an EMBL/GenBank/DDBJ whole genome shotgun (WGS) entry which is preliminary data.</text>
</comment>
<organism evidence="1 2">
    <name type="scientific">Burkholderia contaminans</name>
    <dbReference type="NCBI Taxonomy" id="488447"/>
    <lineage>
        <taxon>Bacteria</taxon>
        <taxon>Pseudomonadati</taxon>
        <taxon>Pseudomonadota</taxon>
        <taxon>Betaproteobacteria</taxon>
        <taxon>Burkholderiales</taxon>
        <taxon>Burkholderiaceae</taxon>
        <taxon>Burkholderia</taxon>
        <taxon>Burkholderia cepacia complex</taxon>
    </lineage>
</organism>
<sequence length="113" mass="11816">MSYLQSVVGIGGAGGAAEFSGGADFTDATSLSDASPFNYSADTLGDAVQVAGIDRGDMMACDIIKAECKGSVLREFPGQYLNSTLNEIQGDASDGIKEARKALKLLNDNRFKK</sequence>
<protein>
    <submittedName>
        <fullName evidence="1">Uncharacterized protein</fullName>
    </submittedName>
</protein>
<gene>
    <name evidence="1" type="ORF">QZM56_31125</name>
</gene>
<dbReference type="EMBL" id="JAUJQS010000030">
    <property type="protein sequence ID" value="MDN7568964.1"/>
    <property type="molecule type" value="Genomic_DNA"/>
</dbReference>